<dbReference type="eggNOG" id="KOG4177">
    <property type="taxonomic scope" value="Eukaryota"/>
</dbReference>
<evidence type="ECO:0000256" key="1">
    <source>
        <dbReference type="SAM" id="MobiDB-lite"/>
    </source>
</evidence>
<accession>E3QY21</accession>
<organism evidence="5">
    <name type="scientific">Colletotrichum graminicola (strain M1.001 / M2 / FGSC 10212)</name>
    <name type="common">Maize anthracnose fungus</name>
    <name type="synonym">Glomerella graminicola</name>
    <dbReference type="NCBI Taxonomy" id="645133"/>
    <lineage>
        <taxon>Eukaryota</taxon>
        <taxon>Fungi</taxon>
        <taxon>Dikarya</taxon>
        <taxon>Ascomycota</taxon>
        <taxon>Pezizomycotina</taxon>
        <taxon>Sordariomycetes</taxon>
        <taxon>Hypocreomycetidae</taxon>
        <taxon>Glomerellales</taxon>
        <taxon>Glomerellaceae</taxon>
        <taxon>Colletotrichum</taxon>
        <taxon>Colletotrichum graminicola species complex</taxon>
    </lineage>
</organism>
<dbReference type="InterPro" id="IPR010730">
    <property type="entry name" value="HET"/>
</dbReference>
<keyword evidence="5" id="KW-1185">Reference proteome</keyword>
<dbReference type="AlphaFoldDB" id="E3QY21"/>
<evidence type="ECO:0000313" key="4">
    <source>
        <dbReference type="EMBL" id="EFQ35759.1"/>
    </source>
</evidence>
<dbReference type="Pfam" id="PF26640">
    <property type="entry name" value="DUF8212"/>
    <property type="match status" value="1"/>
</dbReference>
<dbReference type="InterPro" id="IPR058525">
    <property type="entry name" value="DUF8212"/>
</dbReference>
<evidence type="ECO:0000259" key="3">
    <source>
        <dbReference type="Pfam" id="PF26640"/>
    </source>
</evidence>
<gene>
    <name evidence="4" type="ORF">GLRG_10914</name>
</gene>
<feature type="domain" description="Heterokaryon incompatibility" evidence="2">
    <location>
        <begin position="22"/>
        <end position="119"/>
    </location>
</feature>
<dbReference type="Proteomes" id="UP000008782">
    <property type="component" value="Unassembled WGS sequence"/>
</dbReference>
<dbReference type="PANTHER" id="PTHR10622:SF10">
    <property type="entry name" value="HET DOMAIN-CONTAINING PROTEIN"/>
    <property type="match status" value="1"/>
</dbReference>
<feature type="region of interest" description="Disordered" evidence="1">
    <location>
        <begin position="542"/>
        <end position="564"/>
    </location>
</feature>
<feature type="compositionally biased region" description="Basic and acidic residues" evidence="1">
    <location>
        <begin position="555"/>
        <end position="564"/>
    </location>
</feature>
<reference evidence="5" key="1">
    <citation type="journal article" date="2012" name="Nat. Genet.">
        <title>Lifestyle transitions in plant pathogenic Colletotrichum fungi deciphered by genome and transcriptome analyses.</title>
        <authorList>
            <person name="O'Connell R.J."/>
            <person name="Thon M.R."/>
            <person name="Hacquard S."/>
            <person name="Amyotte S.G."/>
            <person name="Kleemann J."/>
            <person name="Torres M.F."/>
            <person name="Damm U."/>
            <person name="Buiate E.A."/>
            <person name="Epstein L."/>
            <person name="Alkan N."/>
            <person name="Altmueller J."/>
            <person name="Alvarado-Balderrama L."/>
            <person name="Bauser C.A."/>
            <person name="Becker C."/>
            <person name="Birren B.W."/>
            <person name="Chen Z."/>
            <person name="Choi J."/>
            <person name="Crouch J.A."/>
            <person name="Duvick J.P."/>
            <person name="Farman M.A."/>
            <person name="Gan P."/>
            <person name="Heiman D."/>
            <person name="Henrissat B."/>
            <person name="Howard R.J."/>
            <person name="Kabbage M."/>
            <person name="Koch C."/>
            <person name="Kracher B."/>
            <person name="Kubo Y."/>
            <person name="Law A.D."/>
            <person name="Lebrun M.-H."/>
            <person name="Lee Y.-H."/>
            <person name="Miyara I."/>
            <person name="Moore N."/>
            <person name="Neumann U."/>
            <person name="Nordstroem K."/>
            <person name="Panaccione D.G."/>
            <person name="Panstruga R."/>
            <person name="Place M."/>
            <person name="Proctor R.H."/>
            <person name="Prusky D."/>
            <person name="Rech G."/>
            <person name="Reinhardt R."/>
            <person name="Rollins J.A."/>
            <person name="Rounsley S."/>
            <person name="Schardl C.L."/>
            <person name="Schwartz D.C."/>
            <person name="Shenoy N."/>
            <person name="Shirasu K."/>
            <person name="Sikhakolli U.R."/>
            <person name="Stueber K."/>
            <person name="Sukno S.A."/>
            <person name="Sweigard J.A."/>
            <person name="Takano Y."/>
            <person name="Takahara H."/>
            <person name="Trail F."/>
            <person name="van der Does H.C."/>
            <person name="Voll L.M."/>
            <person name="Will I."/>
            <person name="Young S."/>
            <person name="Zeng Q."/>
            <person name="Zhang J."/>
            <person name="Zhou S."/>
            <person name="Dickman M.B."/>
            <person name="Schulze-Lefert P."/>
            <person name="Ver Loren van Themaat E."/>
            <person name="Ma L.-J."/>
            <person name="Vaillancourt L.J."/>
        </authorList>
    </citation>
    <scope>NUCLEOTIDE SEQUENCE [LARGE SCALE GENOMIC DNA]</scope>
    <source>
        <strain evidence="5">M1.001 / M2 / FGSC 10212</strain>
    </source>
</reference>
<dbReference type="PANTHER" id="PTHR10622">
    <property type="entry name" value="HET DOMAIN-CONTAINING PROTEIN"/>
    <property type="match status" value="1"/>
</dbReference>
<sequence length="605" mass="68360">MRLINNNTLFLDEFYGDDVPRYAIVSHTWSAGEVTFQDWNDLALAREKQGFKKIELARAQALRDGLDYLWIDTCCINKDSSAELSEAINSMFAWYECSVKCYAYLADTEHPEGLLSDCDQSEQHQTLSRSRWFARGWTLQELLAPREVLFFSAEWNLLGNRRSLADAIQSVTNIDCQYLHRRNRKLLLAASVAERMSWLSCRRTTRVEDLAYCVLGIFDINMPLLYGEGPKAFTRLQEEILKTSTDQSLFAWSWTESDPGSWVSMLAPSPRNFKNGQAYQPANDATIRPVPYSMTNFGLSIQLTLIRPADIRISNFGFRPPQYIGVLASATKDGHLIGVPLEETGVTDTYRVVREFPRPIALQWTNNRALRAENLKVEVHDIFVPSKASGRDLDVVQVNPYDSNFHLGEYAIMLLIINSKGSAGDVFNRVEAIPRYMDSMAGFIAMKKFKLPRTLADDASSSSSSATFRATEAHGALVRLHCNSLSQKDGALCLLFGVLTNEERKTKWVFRYLDGIADSKNSFNEGNLERLLRDEAANWRLPSEAETKTASAQSNERKRVTKRDSITTMLGPEFRAEVNDRKTVAKAAHIIVSNFSAALRTMESL</sequence>
<evidence type="ECO:0000313" key="5">
    <source>
        <dbReference type="Proteomes" id="UP000008782"/>
    </source>
</evidence>
<evidence type="ECO:0000259" key="2">
    <source>
        <dbReference type="Pfam" id="PF06985"/>
    </source>
</evidence>
<name>E3QY21_COLGM</name>
<dbReference type="VEuPathDB" id="FungiDB:GLRG_10914"/>
<protein>
    <submittedName>
        <fullName evidence="4">Heterokaryon incompatibility protein</fullName>
    </submittedName>
</protein>
<dbReference type="OrthoDB" id="194358at2759"/>
<feature type="domain" description="DUF8212" evidence="3">
    <location>
        <begin position="231"/>
        <end position="259"/>
    </location>
</feature>
<proteinExistence type="predicted"/>
<dbReference type="RefSeq" id="XP_008099779.1">
    <property type="nucleotide sequence ID" value="XM_008101588.1"/>
</dbReference>
<dbReference type="HOGENOM" id="CLU_000288_138_16_1"/>
<dbReference type="GeneID" id="24416279"/>
<dbReference type="STRING" id="645133.E3QY21"/>
<dbReference type="Pfam" id="PF06985">
    <property type="entry name" value="HET"/>
    <property type="match status" value="1"/>
</dbReference>
<dbReference type="EMBL" id="GG697399">
    <property type="protein sequence ID" value="EFQ35759.1"/>
    <property type="molecule type" value="Genomic_DNA"/>
</dbReference>